<dbReference type="AlphaFoldDB" id="W9GC57"/>
<dbReference type="EMBL" id="AWSA01000011">
    <property type="protein sequence ID" value="EWT02403.1"/>
    <property type="molecule type" value="Genomic_DNA"/>
</dbReference>
<gene>
    <name evidence="2" type="ORF">N865_06195</name>
</gene>
<protein>
    <submittedName>
        <fullName evidence="2">Uncharacterized protein</fullName>
    </submittedName>
</protein>
<evidence type="ECO:0000313" key="2">
    <source>
        <dbReference type="EMBL" id="EWT02403.1"/>
    </source>
</evidence>
<sequence>MPMLRQASPVIRRGQTLAARSLTADEWALLGALAFAGVVLIPPLGAVPLVIAAVLSRRKGLRAWVPAALLVAAAFVAGYFVLSAPGFTA</sequence>
<evidence type="ECO:0000256" key="1">
    <source>
        <dbReference type="SAM" id="Phobius"/>
    </source>
</evidence>
<feature type="transmembrane region" description="Helical" evidence="1">
    <location>
        <begin position="63"/>
        <end position="82"/>
    </location>
</feature>
<feature type="transmembrane region" description="Helical" evidence="1">
    <location>
        <begin position="27"/>
        <end position="51"/>
    </location>
</feature>
<keyword evidence="3" id="KW-1185">Reference proteome</keyword>
<reference evidence="2 3" key="1">
    <citation type="submission" date="2013-08" db="EMBL/GenBank/DDBJ databases">
        <title>Intrasporangium oryzae NRRL B-24470.</title>
        <authorList>
            <person name="Liu H."/>
            <person name="Wang G."/>
        </authorList>
    </citation>
    <scope>NUCLEOTIDE SEQUENCE [LARGE SCALE GENOMIC DNA]</scope>
    <source>
        <strain evidence="2 3">NRRL B-24470</strain>
    </source>
</reference>
<evidence type="ECO:0000313" key="3">
    <source>
        <dbReference type="Proteomes" id="UP000019489"/>
    </source>
</evidence>
<organism evidence="2 3">
    <name type="scientific">Intrasporangium oryzae NRRL B-24470</name>
    <dbReference type="NCBI Taxonomy" id="1386089"/>
    <lineage>
        <taxon>Bacteria</taxon>
        <taxon>Bacillati</taxon>
        <taxon>Actinomycetota</taxon>
        <taxon>Actinomycetes</taxon>
        <taxon>Micrococcales</taxon>
        <taxon>Intrasporangiaceae</taxon>
        <taxon>Intrasporangium</taxon>
    </lineage>
</organism>
<keyword evidence="1" id="KW-0472">Membrane</keyword>
<accession>W9GC57</accession>
<proteinExistence type="predicted"/>
<keyword evidence="1" id="KW-1133">Transmembrane helix</keyword>
<name>W9GC57_9MICO</name>
<comment type="caution">
    <text evidence="2">The sequence shown here is derived from an EMBL/GenBank/DDBJ whole genome shotgun (WGS) entry which is preliminary data.</text>
</comment>
<dbReference type="Proteomes" id="UP000019489">
    <property type="component" value="Unassembled WGS sequence"/>
</dbReference>
<keyword evidence="1" id="KW-0812">Transmembrane</keyword>